<feature type="region of interest" description="Disordered" evidence="1">
    <location>
        <begin position="150"/>
        <end position="169"/>
    </location>
</feature>
<dbReference type="EMBL" id="MU856840">
    <property type="protein sequence ID" value="KAK4158295.1"/>
    <property type="molecule type" value="Genomic_DNA"/>
</dbReference>
<keyword evidence="3" id="KW-1185">Reference proteome</keyword>
<evidence type="ECO:0000313" key="2">
    <source>
        <dbReference type="EMBL" id="KAK4158295.1"/>
    </source>
</evidence>
<evidence type="ECO:0000313" key="3">
    <source>
        <dbReference type="Proteomes" id="UP001302745"/>
    </source>
</evidence>
<sequence length="233" mass="26120">MATTTATTPEEFLLPASQATDILSHPTKSTLPRYAAYRRARHRFWEAFPGGVYTRLPTPGTNLECGLHAIILSMQQQQQHESRGVRVPTLEELREVFAIDHHHHHHQTKKMMGDGGWFTADQLASGFCEWGRRVWGDRVRCQLGWVTDTSTTTEHHPEGEGEDGGEGWPVMMNTPVLETGEETGEGIVRVWVWNDGASLRGGGGHFEGVRRPTEREVGVLRGGKETGRNEWSE</sequence>
<evidence type="ECO:0000256" key="1">
    <source>
        <dbReference type="SAM" id="MobiDB-lite"/>
    </source>
</evidence>
<feature type="compositionally biased region" description="Basic and acidic residues" evidence="1">
    <location>
        <begin position="207"/>
        <end position="233"/>
    </location>
</feature>
<proteinExistence type="predicted"/>
<dbReference type="Proteomes" id="UP001302745">
    <property type="component" value="Unassembled WGS sequence"/>
</dbReference>
<organism evidence="2 3">
    <name type="scientific">Chaetomidium leptoderma</name>
    <dbReference type="NCBI Taxonomy" id="669021"/>
    <lineage>
        <taxon>Eukaryota</taxon>
        <taxon>Fungi</taxon>
        <taxon>Dikarya</taxon>
        <taxon>Ascomycota</taxon>
        <taxon>Pezizomycotina</taxon>
        <taxon>Sordariomycetes</taxon>
        <taxon>Sordariomycetidae</taxon>
        <taxon>Sordariales</taxon>
        <taxon>Chaetomiaceae</taxon>
        <taxon>Chaetomidium</taxon>
    </lineage>
</organism>
<protein>
    <submittedName>
        <fullName evidence="2">Uncharacterized protein</fullName>
    </submittedName>
</protein>
<accession>A0AAN6VXC8</accession>
<dbReference type="AlphaFoldDB" id="A0AAN6VXC8"/>
<comment type="caution">
    <text evidence="2">The sequence shown here is derived from an EMBL/GenBank/DDBJ whole genome shotgun (WGS) entry which is preliminary data.</text>
</comment>
<reference evidence="2" key="2">
    <citation type="submission" date="2023-05" db="EMBL/GenBank/DDBJ databases">
        <authorList>
            <consortium name="Lawrence Berkeley National Laboratory"/>
            <person name="Steindorff A."/>
            <person name="Hensen N."/>
            <person name="Bonometti L."/>
            <person name="Westerberg I."/>
            <person name="Brannstrom I.O."/>
            <person name="Guillou S."/>
            <person name="Cros-Aarteil S."/>
            <person name="Calhoun S."/>
            <person name="Haridas S."/>
            <person name="Kuo A."/>
            <person name="Mondo S."/>
            <person name="Pangilinan J."/>
            <person name="Riley R."/>
            <person name="Labutti K."/>
            <person name="Andreopoulos B."/>
            <person name="Lipzen A."/>
            <person name="Chen C."/>
            <person name="Yanf M."/>
            <person name="Daum C."/>
            <person name="Ng V."/>
            <person name="Clum A."/>
            <person name="Ohm R."/>
            <person name="Martin F."/>
            <person name="Silar P."/>
            <person name="Natvig D."/>
            <person name="Lalanne C."/>
            <person name="Gautier V."/>
            <person name="Ament-Velasquez S.L."/>
            <person name="Kruys A."/>
            <person name="Hutchinson M.I."/>
            <person name="Powell A.J."/>
            <person name="Barry K."/>
            <person name="Miller A.N."/>
            <person name="Grigoriev I.V."/>
            <person name="Debuchy R."/>
            <person name="Gladieux P."/>
            <person name="Thoren M.H."/>
            <person name="Johannesson H."/>
        </authorList>
    </citation>
    <scope>NUCLEOTIDE SEQUENCE</scope>
    <source>
        <strain evidence="2">CBS 538.74</strain>
    </source>
</reference>
<reference evidence="2" key="1">
    <citation type="journal article" date="2023" name="Mol. Phylogenet. Evol.">
        <title>Genome-scale phylogeny and comparative genomics of the fungal order Sordariales.</title>
        <authorList>
            <person name="Hensen N."/>
            <person name="Bonometti L."/>
            <person name="Westerberg I."/>
            <person name="Brannstrom I.O."/>
            <person name="Guillou S."/>
            <person name="Cros-Aarteil S."/>
            <person name="Calhoun S."/>
            <person name="Haridas S."/>
            <person name="Kuo A."/>
            <person name="Mondo S."/>
            <person name="Pangilinan J."/>
            <person name="Riley R."/>
            <person name="LaButti K."/>
            <person name="Andreopoulos B."/>
            <person name="Lipzen A."/>
            <person name="Chen C."/>
            <person name="Yan M."/>
            <person name="Daum C."/>
            <person name="Ng V."/>
            <person name="Clum A."/>
            <person name="Steindorff A."/>
            <person name="Ohm R.A."/>
            <person name="Martin F."/>
            <person name="Silar P."/>
            <person name="Natvig D.O."/>
            <person name="Lalanne C."/>
            <person name="Gautier V."/>
            <person name="Ament-Velasquez S.L."/>
            <person name="Kruys A."/>
            <person name="Hutchinson M.I."/>
            <person name="Powell A.J."/>
            <person name="Barry K."/>
            <person name="Miller A.N."/>
            <person name="Grigoriev I.V."/>
            <person name="Debuchy R."/>
            <person name="Gladieux P."/>
            <person name="Hiltunen Thoren M."/>
            <person name="Johannesson H."/>
        </authorList>
    </citation>
    <scope>NUCLEOTIDE SEQUENCE</scope>
    <source>
        <strain evidence="2">CBS 538.74</strain>
    </source>
</reference>
<feature type="region of interest" description="Disordered" evidence="1">
    <location>
        <begin position="202"/>
        <end position="233"/>
    </location>
</feature>
<name>A0AAN6VXC8_9PEZI</name>
<gene>
    <name evidence="2" type="ORF">C8A00DRAFT_39484</name>
</gene>